<dbReference type="EMBL" id="JARXIC010000024">
    <property type="protein sequence ID" value="MDQ8195461.1"/>
    <property type="molecule type" value="Genomic_DNA"/>
</dbReference>
<comment type="caution">
    <text evidence="3">The sequence shown here is derived from an EMBL/GenBank/DDBJ whole genome shotgun (WGS) entry which is preliminary data.</text>
</comment>
<proteinExistence type="predicted"/>
<sequence>MKKRKRKTKQYDRIVEAAKIQAATIIAAWIVFGGAIIAAMIGFAGTPVPSIPVQPIVIEEVQIIQQFNYYKTPNPQELLHFPNSPDPSDPPTATAPACQKTPSASPSGYRSQRISESRRLAPLRIRESAGPN</sequence>
<feature type="region of interest" description="Disordered" evidence="1">
    <location>
        <begin position="75"/>
        <end position="132"/>
    </location>
</feature>
<organism evidence="3 4">
    <name type="scientific">Thalassobacterium sedimentorum</name>
    <dbReference type="NCBI Taxonomy" id="3041258"/>
    <lineage>
        <taxon>Bacteria</taxon>
        <taxon>Pseudomonadati</taxon>
        <taxon>Verrucomicrobiota</taxon>
        <taxon>Opitutia</taxon>
        <taxon>Puniceicoccales</taxon>
        <taxon>Coraliomargaritaceae</taxon>
        <taxon>Thalassobacterium</taxon>
    </lineage>
</organism>
<feature type="transmembrane region" description="Helical" evidence="2">
    <location>
        <begin position="20"/>
        <end position="44"/>
    </location>
</feature>
<evidence type="ECO:0000313" key="3">
    <source>
        <dbReference type="EMBL" id="MDQ8195461.1"/>
    </source>
</evidence>
<evidence type="ECO:0000256" key="2">
    <source>
        <dbReference type="SAM" id="Phobius"/>
    </source>
</evidence>
<dbReference type="Proteomes" id="UP001243717">
    <property type="component" value="Unassembled WGS sequence"/>
</dbReference>
<keyword evidence="2" id="KW-0472">Membrane</keyword>
<name>A0ABU1AKX3_9BACT</name>
<accession>A0ABU1AKX3</accession>
<gene>
    <name evidence="3" type="ORF">QEH59_13580</name>
</gene>
<feature type="compositionally biased region" description="Basic and acidic residues" evidence="1">
    <location>
        <begin position="113"/>
        <end position="132"/>
    </location>
</feature>
<evidence type="ECO:0000313" key="4">
    <source>
        <dbReference type="Proteomes" id="UP001243717"/>
    </source>
</evidence>
<reference evidence="3 4" key="1">
    <citation type="submission" date="2023-04" db="EMBL/GenBank/DDBJ databases">
        <title>A novel bacteria isolated from coastal sediment.</title>
        <authorList>
            <person name="Liu X.-J."/>
            <person name="Du Z.-J."/>
        </authorList>
    </citation>
    <scope>NUCLEOTIDE SEQUENCE [LARGE SCALE GENOMIC DNA]</scope>
    <source>
        <strain evidence="3 4">SDUM461004</strain>
    </source>
</reference>
<keyword evidence="4" id="KW-1185">Reference proteome</keyword>
<evidence type="ECO:0008006" key="5">
    <source>
        <dbReference type="Google" id="ProtNLM"/>
    </source>
</evidence>
<feature type="compositionally biased region" description="Polar residues" evidence="1">
    <location>
        <begin position="100"/>
        <end position="112"/>
    </location>
</feature>
<keyword evidence="2" id="KW-1133">Transmembrane helix</keyword>
<protein>
    <recommendedName>
        <fullName evidence="5">Energy transducer TonB</fullName>
    </recommendedName>
</protein>
<keyword evidence="2" id="KW-0812">Transmembrane</keyword>
<evidence type="ECO:0000256" key="1">
    <source>
        <dbReference type="SAM" id="MobiDB-lite"/>
    </source>
</evidence>